<dbReference type="SUPFAM" id="SSF54001">
    <property type="entry name" value="Cysteine proteinases"/>
    <property type="match status" value="1"/>
</dbReference>
<evidence type="ECO:0000313" key="7">
    <source>
        <dbReference type="Proteomes" id="UP001197093"/>
    </source>
</evidence>
<comment type="caution">
    <text evidence="6">The sequence shown here is derived from an EMBL/GenBank/DDBJ whole genome shotgun (WGS) entry which is preliminary data.</text>
</comment>
<comment type="similarity">
    <text evidence="1">Belongs to the peptidase C48 family.</text>
</comment>
<dbReference type="Proteomes" id="UP001197093">
    <property type="component" value="Unassembled WGS sequence"/>
</dbReference>
<evidence type="ECO:0000256" key="2">
    <source>
        <dbReference type="ARBA" id="ARBA00022670"/>
    </source>
</evidence>
<feature type="region of interest" description="Disordered" evidence="4">
    <location>
        <begin position="431"/>
        <end position="501"/>
    </location>
</feature>
<sequence>MAPVTLTTFKQSDDYLNAFGANPSPDISRAIQLPTRNDLQPPIPAAQLLDPNSDLIDRQLEVPAREQAFLLNTYGRVAHPVLDQNQADKLDSFYSCHNGLYAARHGEWLESQDLYHLADRLVTWAQDQPNARLGNRSSGNWWILPELYAIRVGSEEATPTLASEIYNSQQRQLHRTLFDQARFTIHMVNLSQNHWALMIYQPSTGHSWYLDSIATSRNQHSKKARTAFLQWLAASNRPAPATKKPRTVKLKGQKDTWSCGLHTIINTMAFIRHEVLGWHNVVGWERLKADDMLKELVGCLHELMGLRRARPACGHTPTQSPALPTTKPAAGTKRPATAAPPTAPAAKRPKMPPPQRTNAQLAPKQARPHPPNNINLNLNLNNNNNYLNPPAAPAAPPRRALCATMRAQAAQNSAARQARWAGIVQQAAADRAAAEQREKEERERRSAERKRARRPSWATVAGTGARAGAGDGAGAGLGKKSLKRKSDDKEAGKPEETDVKG</sequence>
<feature type="compositionally biased region" description="Gly residues" evidence="4">
    <location>
        <begin position="465"/>
        <end position="477"/>
    </location>
</feature>
<gene>
    <name evidence="6" type="ORF">NEMBOFW57_005597</name>
</gene>
<dbReference type="Pfam" id="PF02902">
    <property type="entry name" value="Peptidase_C48"/>
    <property type="match status" value="1"/>
</dbReference>
<dbReference type="EMBL" id="JAHCVI010000002">
    <property type="protein sequence ID" value="KAG7289232.1"/>
    <property type="molecule type" value="Genomic_DNA"/>
</dbReference>
<dbReference type="GO" id="GO:0006508">
    <property type="term" value="P:proteolysis"/>
    <property type="evidence" value="ECO:0007669"/>
    <property type="project" value="UniProtKB-KW"/>
</dbReference>
<dbReference type="GO" id="GO:0008234">
    <property type="term" value="F:cysteine-type peptidase activity"/>
    <property type="evidence" value="ECO:0007669"/>
    <property type="project" value="InterPro"/>
</dbReference>
<dbReference type="GO" id="GO:0019783">
    <property type="term" value="F:ubiquitin-like protein peptidase activity"/>
    <property type="evidence" value="ECO:0007669"/>
    <property type="project" value="UniProtKB-ARBA"/>
</dbReference>
<evidence type="ECO:0000256" key="3">
    <source>
        <dbReference type="ARBA" id="ARBA00022801"/>
    </source>
</evidence>
<feature type="region of interest" description="Disordered" evidence="4">
    <location>
        <begin position="311"/>
        <end position="398"/>
    </location>
</feature>
<protein>
    <recommendedName>
        <fullName evidence="5">Ubiquitin-like protease family profile domain-containing protein</fullName>
    </recommendedName>
</protein>
<name>A0AAD4HYP1_9PEZI</name>
<feature type="compositionally biased region" description="Basic and acidic residues" evidence="4">
    <location>
        <begin position="432"/>
        <end position="446"/>
    </location>
</feature>
<feature type="compositionally biased region" description="Low complexity" evidence="4">
    <location>
        <begin position="372"/>
        <end position="389"/>
    </location>
</feature>
<keyword evidence="3" id="KW-0378">Hydrolase</keyword>
<organism evidence="6 7">
    <name type="scientific">Staphylotrichum longicolle</name>
    <dbReference type="NCBI Taxonomy" id="669026"/>
    <lineage>
        <taxon>Eukaryota</taxon>
        <taxon>Fungi</taxon>
        <taxon>Dikarya</taxon>
        <taxon>Ascomycota</taxon>
        <taxon>Pezizomycotina</taxon>
        <taxon>Sordariomycetes</taxon>
        <taxon>Sordariomycetidae</taxon>
        <taxon>Sordariales</taxon>
        <taxon>Chaetomiaceae</taxon>
        <taxon>Staphylotrichum</taxon>
    </lineage>
</organism>
<accession>A0AAD4HYP1</accession>
<evidence type="ECO:0000313" key="6">
    <source>
        <dbReference type="EMBL" id="KAG7289232.1"/>
    </source>
</evidence>
<reference evidence="6" key="1">
    <citation type="submission" date="2023-02" db="EMBL/GenBank/DDBJ databases">
        <authorList>
            <person name="Palmer J.M."/>
        </authorList>
    </citation>
    <scope>NUCLEOTIDE SEQUENCE</scope>
    <source>
        <strain evidence="6">FW57</strain>
    </source>
</reference>
<proteinExistence type="inferred from homology"/>
<keyword evidence="7" id="KW-1185">Reference proteome</keyword>
<keyword evidence="2" id="KW-0645">Protease</keyword>
<dbReference type="InterPro" id="IPR038765">
    <property type="entry name" value="Papain-like_cys_pep_sf"/>
</dbReference>
<feature type="compositionally biased region" description="Basic and acidic residues" evidence="4">
    <location>
        <begin position="484"/>
        <end position="501"/>
    </location>
</feature>
<feature type="domain" description="Ubiquitin-like protease family profile" evidence="5">
    <location>
        <begin position="160"/>
        <end position="272"/>
    </location>
</feature>
<evidence type="ECO:0000256" key="4">
    <source>
        <dbReference type="SAM" id="MobiDB-lite"/>
    </source>
</evidence>
<evidence type="ECO:0000256" key="1">
    <source>
        <dbReference type="ARBA" id="ARBA00005234"/>
    </source>
</evidence>
<dbReference type="AlphaFoldDB" id="A0AAD4HYP1"/>
<dbReference type="Gene3D" id="3.40.395.10">
    <property type="entry name" value="Adenoviral Proteinase, Chain A"/>
    <property type="match status" value="1"/>
</dbReference>
<evidence type="ECO:0000259" key="5">
    <source>
        <dbReference type="Pfam" id="PF02902"/>
    </source>
</evidence>
<dbReference type="InterPro" id="IPR003653">
    <property type="entry name" value="Peptidase_C48_C"/>
</dbReference>
<feature type="compositionally biased region" description="Low complexity" evidence="4">
    <location>
        <begin position="324"/>
        <end position="346"/>
    </location>
</feature>